<accession>A0A3G3BXA0</accession>
<dbReference type="SUPFAM" id="SSF56091">
    <property type="entry name" value="DNA ligase/mRNA capping enzyme, catalytic domain"/>
    <property type="match status" value="1"/>
</dbReference>
<organism evidence="1 2">
    <name type="scientific">Bacillus phage vB_BpsS-36</name>
    <dbReference type="NCBI Taxonomy" id="2419622"/>
    <lineage>
        <taxon>Viruses</taxon>
        <taxon>Duplodnaviria</taxon>
        <taxon>Heunggongvirae</taxon>
        <taxon>Uroviricota</taxon>
        <taxon>Caudoviricetes</taxon>
        <taxon>Ehrlichviridae</taxon>
        <taxon>Nairobivirus</taxon>
        <taxon>Nairobivirus nv36</taxon>
    </lineage>
</organism>
<dbReference type="GO" id="GO:0016874">
    <property type="term" value="F:ligase activity"/>
    <property type="evidence" value="ECO:0007669"/>
    <property type="project" value="UniProtKB-KW"/>
</dbReference>
<dbReference type="Proteomes" id="UP000275945">
    <property type="component" value="Segment"/>
</dbReference>
<dbReference type="EMBL" id="MH884513">
    <property type="protein sequence ID" value="AYP68766.1"/>
    <property type="molecule type" value="Genomic_DNA"/>
</dbReference>
<name>A0A3G3BXA0_9CAUD</name>
<dbReference type="Gene3D" id="1.10.287.610">
    <property type="entry name" value="Helix hairpin bin"/>
    <property type="match status" value="1"/>
</dbReference>
<evidence type="ECO:0000313" key="2">
    <source>
        <dbReference type="Proteomes" id="UP000275945"/>
    </source>
</evidence>
<protein>
    <submittedName>
        <fullName evidence="1">NAD-dependent DNA ligase</fullName>
    </submittedName>
</protein>
<reference evidence="1 2" key="1">
    <citation type="submission" date="2018-09" db="EMBL/GenBank/DDBJ databases">
        <title>Comparative Genomic Analysis of Eight Novel Haloalkaliphilic Bacteriophages from Lake Elmenteita, Kenya.</title>
        <authorList>
            <person name="Akhwale J.K."/>
        </authorList>
    </citation>
    <scope>NUCLEOTIDE SEQUENCE [LARGE SCALE GENOMIC DNA]</scope>
</reference>
<sequence length="97" mass="11555">MDIKELINRRRRQIVLHSYLYYQLNTNIISDHTYDAWCKELAELQQKHPEESGAVEYLCKEFKDFDGSTGFHLGDADHSSHDKAMRLLRYHEKRRGS</sequence>
<evidence type="ECO:0000313" key="1">
    <source>
        <dbReference type="EMBL" id="AYP68766.1"/>
    </source>
</evidence>
<keyword evidence="2" id="KW-1185">Reference proteome</keyword>
<keyword evidence="1" id="KW-0436">Ligase</keyword>
<proteinExistence type="predicted"/>
<gene>
    <name evidence="1" type="ORF">BpsS36_00060</name>
</gene>
<dbReference type="Pfam" id="PF22745">
    <property type="entry name" value="Nlig-Ia"/>
    <property type="match status" value="1"/>
</dbReference>